<evidence type="ECO:0000313" key="3">
    <source>
        <dbReference type="EMBL" id="MBT1696106.1"/>
    </source>
</evidence>
<evidence type="ECO:0000259" key="2">
    <source>
        <dbReference type="Pfam" id="PF18962"/>
    </source>
</evidence>
<feature type="signal peptide" evidence="1">
    <location>
        <begin position="1"/>
        <end position="30"/>
    </location>
</feature>
<dbReference type="EMBL" id="JAHESF010000003">
    <property type="protein sequence ID" value="MBT1696106.1"/>
    <property type="molecule type" value="Genomic_DNA"/>
</dbReference>
<comment type="caution">
    <text evidence="3">The sequence shown here is derived from an EMBL/GenBank/DDBJ whole genome shotgun (WGS) entry which is preliminary data.</text>
</comment>
<dbReference type="Proteomes" id="UP001319200">
    <property type="component" value="Unassembled WGS sequence"/>
</dbReference>
<feature type="chain" id="PRO_5042958003" evidence="1">
    <location>
        <begin position="31"/>
        <end position="474"/>
    </location>
</feature>
<evidence type="ECO:0000256" key="1">
    <source>
        <dbReference type="SAM" id="SignalP"/>
    </source>
</evidence>
<proteinExistence type="predicted"/>
<gene>
    <name evidence="3" type="ORF">KK083_04410</name>
</gene>
<protein>
    <submittedName>
        <fullName evidence="3">T9SS type A sorting domain-containing protein</fullName>
    </submittedName>
</protein>
<accession>A0AAP2DGT3</accession>
<dbReference type="InterPro" id="IPR026444">
    <property type="entry name" value="Secre_tail"/>
</dbReference>
<evidence type="ECO:0000313" key="4">
    <source>
        <dbReference type="Proteomes" id="UP001319200"/>
    </source>
</evidence>
<dbReference type="AlphaFoldDB" id="A0AAP2DGT3"/>
<sequence length="474" mass="51823">MKISATPRVYHSAKVLFAVLLLILSVQVHAQVPGATNRTIYTPMGQAVDALTNPENADIRDYAHNGNIQQITQHNWQVQLESAPTTTSQCHGWAWSIYAGGPAVEINGDVRKYFTNDAVEEIAPMTEDNWEEGVIIVFGKNMSVPVHSAVTTSEYGFVRSKWWYGAVYKHKLEEHPWASYEQGWYRVAMNGSKKVCGFGSTPTYSTTSSIPGASYAWKLSGTPVGGNSSSVSVQHFFTPNTIKHLSVEIQCPLSGTTIKSFRRICFGENSGYVPGSYYIMGSQDNSTLCPYTSYTMYVSAPCVASGFTYTLPPGFTVNWTSGGSMSFSTGSGGSGTIEVSANVWCSSYPSTCCEPAPGTNVAIAFAYVDTSNPYCGWSMSASPNPAKDYIDIETGSEKSKDASMKEASVSLTSSEDAGEWYQLTVYNSQQIPVFTTKSRDRKVTINTQQIQNGIYIAEIIRGKERISKRFAVNH</sequence>
<keyword evidence="1" id="KW-0732">Signal</keyword>
<dbReference type="RefSeq" id="WP_254161092.1">
    <property type="nucleotide sequence ID" value="NZ_JAHESF010000003.1"/>
</dbReference>
<dbReference type="Pfam" id="PF18962">
    <property type="entry name" value="Por_Secre_tail"/>
    <property type="match status" value="1"/>
</dbReference>
<keyword evidence="4" id="KW-1185">Reference proteome</keyword>
<organism evidence="3 4">
    <name type="scientific">Chryseosolibacter histidini</name>
    <dbReference type="NCBI Taxonomy" id="2782349"/>
    <lineage>
        <taxon>Bacteria</taxon>
        <taxon>Pseudomonadati</taxon>
        <taxon>Bacteroidota</taxon>
        <taxon>Cytophagia</taxon>
        <taxon>Cytophagales</taxon>
        <taxon>Chryseotaleaceae</taxon>
        <taxon>Chryseosolibacter</taxon>
    </lineage>
</organism>
<name>A0AAP2DGT3_9BACT</name>
<reference evidence="3 4" key="1">
    <citation type="submission" date="2021-05" db="EMBL/GenBank/DDBJ databases">
        <title>A Polyphasic approach of four new species of the genus Ohtaekwangia: Ohtaekwangia histidinii sp. nov., Ohtaekwangia cretensis sp. nov., Ohtaekwangia indiensis sp. nov., Ohtaekwangia reichenbachii sp. nov. from diverse environment.</title>
        <authorList>
            <person name="Octaviana S."/>
        </authorList>
    </citation>
    <scope>NUCLEOTIDE SEQUENCE [LARGE SCALE GENOMIC DNA]</scope>
    <source>
        <strain evidence="3 4">PWU4</strain>
    </source>
</reference>
<feature type="domain" description="Secretion system C-terminal sorting" evidence="2">
    <location>
        <begin position="383"/>
        <end position="471"/>
    </location>
</feature>